<dbReference type="InterPro" id="IPR027417">
    <property type="entry name" value="P-loop_NTPase"/>
</dbReference>
<feature type="transmembrane region" description="Helical" evidence="11">
    <location>
        <begin position="252"/>
        <end position="271"/>
    </location>
</feature>
<dbReference type="InterPro" id="IPR017871">
    <property type="entry name" value="ABC_transporter-like_CS"/>
</dbReference>
<dbReference type="GO" id="GO:0005886">
    <property type="term" value="C:plasma membrane"/>
    <property type="evidence" value="ECO:0007669"/>
    <property type="project" value="UniProtKB-SubCell"/>
</dbReference>
<feature type="transmembrane region" description="Helical" evidence="11">
    <location>
        <begin position="21"/>
        <end position="46"/>
    </location>
</feature>
<protein>
    <submittedName>
        <fullName evidence="14">Iron import ATP-binding/permease protein IrtA</fullName>
        <ecNumber evidence="14">3.6.3.-</ecNumber>
    </submittedName>
</protein>
<accession>A0A2X2YW07</accession>
<evidence type="ECO:0000256" key="9">
    <source>
        <dbReference type="ARBA" id="ARBA00023136"/>
    </source>
</evidence>
<dbReference type="PROSITE" id="PS51257">
    <property type="entry name" value="PROKAR_LIPOPROTEIN"/>
    <property type="match status" value="1"/>
</dbReference>
<dbReference type="PROSITE" id="PS50893">
    <property type="entry name" value="ABC_TRANSPORTER_2"/>
    <property type="match status" value="1"/>
</dbReference>
<dbReference type="PROSITE" id="PS00211">
    <property type="entry name" value="ABC_TRANSPORTER_1"/>
    <property type="match status" value="1"/>
</dbReference>
<evidence type="ECO:0000259" key="13">
    <source>
        <dbReference type="PROSITE" id="PS50929"/>
    </source>
</evidence>
<name>A0A2X2YW07_9ACTO</name>
<gene>
    <name evidence="14" type="primary">irtA_1</name>
    <name evidence="14" type="ORF">NCTC11820_01089</name>
</gene>
<dbReference type="SUPFAM" id="SSF52540">
    <property type="entry name" value="P-loop containing nucleoside triphosphate hydrolases"/>
    <property type="match status" value="1"/>
</dbReference>
<keyword evidence="2" id="KW-0813">Transport</keyword>
<proteinExistence type="inferred from homology"/>
<keyword evidence="8 11" id="KW-1133">Transmembrane helix</keyword>
<keyword evidence="3" id="KW-1003">Cell membrane</keyword>
<comment type="similarity">
    <text evidence="10">Belongs to the ABC transporter superfamily. Siderophore-Fe(3+) uptake transporter (SIUT) (TC 3.A.1.21) family.</text>
</comment>
<dbReference type="PANTHER" id="PTHR24221:SF397">
    <property type="entry name" value="ABC TRANSPORTER, ATP-BINDING TRANSMEMBRANE PROTEIN"/>
    <property type="match status" value="1"/>
</dbReference>
<dbReference type="GeneID" id="55565616"/>
<organism evidence="14 15">
    <name type="scientific">Mobiluncus curtisii</name>
    <dbReference type="NCBI Taxonomy" id="2051"/>
    <lineage>
        <taxon>Bacteria</taxon>
        <taxon>Bacillati</taxon>
        <taxon>Actinomycetota</taxon>
        <taxon>Actinomycetes</taxon>
        <taxon>Actinomycetales</taxon>
        <taxon>Actinomycetaceae</taxon>
        <taxon>Mobiluncus</taxon>
    </lineage>
</organism>
<dbReference type="Gene3D" id="3.40.50.300">
    <property type="entry name" value="P-loop containing nucleotide triphosphate hydrolases"/>
    <property type="match status" value="1"/>
</dbReference>
<dbReference type="Pfam" id="PF00005">
    <property type="entry name" value="ABC_tran"/>
    <property type="match status" value="1"/>
</dbReference>
<dbReference type="SMART" id="SM00382">
    <property type="entry name" value="AAA"/>
    <property type="match status" value="1"/>
</dbReference>
<feature type="transmembrane region" description="Helical" evidence="11">
    <location>
        <begin position="283"/>
        <end position="302"/>
    </location>
</feature>
<evidence type="ECO:0000256" key="4">
    <source>
        <dbReference type="ARBA" id="ARBA00022519"/>
    </source>
</evidence>
<evidence type="ECO:0000256" key="5">
    <source>
        <dbReference type="ARBA" id="ARBA00022692"/>
    </source>
</evidence>
<dbReference type="GO" id="GO:0005524">
    <property type="term" value="F:ATP binding"/>
    <property type="evidence" value="ECO:0007669"/>
    <property type="project" value="UniProtKB-KW"/>
</dbReference>
<feature type="transmembrane region" description="Helical" evidence="11">
    <location>
        <begin position="163"/>
        <end position="180"/>
    </location>
</feature>
<dbReference type="PANTHER" id="PTHR24221">
    <property type="entry name" value="ATP-BINDING CASSETTE SUB-FAMILY B"/>
    <property type="match status" value="1"/>
</dbReference>
<evidence type="ECO:0000256" key="10">
    <source>
        <dbReference type="ARBA" id="ARBA00023455"/>
    </source>
</evidence>
<evidence type="ECO:0000256" key="3">
    <source>
        <dbReference type="ARBA" id="ARBA00022475"/>
    </source>
</evidence>
<dbReference type="PROSITE" id="PS50929">
    <property type="entry name" value="ABC_TM1F"/>
    <property type="match status" value="1"/>
</dbReference>
<feature type="domain" description="ABC transmembrane type-1" evidence="13">
    <location>
        <begin position="18"/>
        <end position="307"/>
    </location>
</feature>
<dbReference type="InterPro" id="IPR036640">
    <property type="entry name" value="ABC1_TM_sf"/>
</dbReference>
<dbReference type="FunFam" id="3.40.50.300:FF:000221">
    <property type="entry name" value="Multidrug ABC transporter ATP-binding protein"/>
    <property type="match status" value="1"/>
</dbReference>
<dbReference type="EMBL" id="UASJ01000001">
    <property type="protein sequence ID" value="SQB64735.1"/>
    <property type="molecule type" value="Genomic_DNA"/>
</dbReference>
<evidence type="ECO:0000256" key="7">
    <source>
        <dbReference type="ARBA" id="ARBA00022840"/>
    </source>
</evidence>
<evidence type="ECO:0000256" key="1">
    <source>
        <dbReference type="ARBA" id="ARBA00004429"/>
    </source>
</evidence>
<keyword evidence="7 14" id="KW-0067">ATP-binding</keyword>
<feature type="transmembrane region" description="Helical" evidence="11">
    <location>
        <begin position="58"/>
        <end position="85"/>
    </location>
</feature>
<dbReference type="GO" id="GO:0016887">
    <property type="term" value="F:ATP hydrolysis activity"/>
    <property type="evidence" value="ECO:0007669"/>
    <property type="project" value="InterPro"/>
</dbReference>
<dbReference type="OMA" id="NFQATDA"/>
<sequence length="578" mass="62411">MKKMSVADLIKPARTSMIVSGLLTACGAILGIMPYISLHQMALIWLHGVTRDGLTGNIWFWAASAFLSLFIGQSLYVAGLGVTHLSEAKLRHKMRQQVVDALANLPLGQVNAYSRGQIRKMVCDDTAAVHTMVAHLPGDATNAVVSLVAGFGYLLWVDWRVCLVLFGIWIAVILLIYVLNMRGYGDLTAHFGKAQTGLANATVEMLEGIKEIKNFQAVDATKTKFNEAREKFSSISYSWVSQSGKAVSSIGALLRPAVIFVTVALLTVIFVKNGWMQIADTLPFFLIAPGVPDGLATLISLLQHLYEARLAAQSTVKLLSLEPMKFGSQTAGDASDVGRVEMRDVTFSYEPDTPAVKKVSFTAQPGTVTALVGPSGGGKSTLAKLIARFYEADSGTVLVNGVDVRDASNTLLLGSVAIMLQEVALAHDSVFNNIALAKPDASLSEVEAAAKAACIHERIMQLPNGYDTILGDEGGFLSGGEKQRVALARAYLQDASILILDEATAQADPRSEQQIHEALAKLTTGKTVIVIAHRLATIRNVDQILVIEDGQIVERGCHDELMEKDGRYATMWRTQMVR</sequence>
<keyword evidence="5 11" id="KW-0812">Transmembrane</keyword>
<keyword evidence="14" id="KW-0378">Hydrolase</keyword>
<evidence type="ECO:0000256" key="2">
    <source>
        <dbReference type="ARBA" id="ARBA00022448"/>
    </source>
</evidence>
<evidence type="ECO:0000256" key="8">
    <source>
        <dbReference type="ARBA" id="ARBA00022989"/>
    </source>
</evidence>
<evidence type="ECO:0000313" key="15">
    <source>
        <dbReference type="Proteomes" id="UP000250245"/>
    </source>
</evidence>
<evidence type="ECO:0000259" key="12">
    <source>
        <dbReference type="PROSITE" id="PS50893"/>
    </source>
</evidence>
<evidence type="ECO:0000256" key="11">
    <source>
        <dbReference type="SAM" id="Phobius"/>
    </source>
</evidence>
<feature type="domain" description="ABC transporter" evidence="12">
    <location>
        <begin position="340"/>
        <end position="574"/>
    </location>
</feature>
<dbReference type="AlphaFoldDB" id="A0A2X2YW07"/>
<reference evidence="14 15" key="1">
    <citation type="submission" date="2018-06" db="EMBL/GenBank/DDBJ databases">
        <authorList>
            <consortium name="Pathogen Informatics"/>
            <person name="Doyle S."/>
        </authorList>
    </citation>
    <scope>NUCLEOTIDE SEQUENCE [LARGE SCALE GENOMIC DNA]</scope>
    <source>
        <strain evidence="14 15">NCTC11820</strain>
    </source>
</reference>
<keyword evidence="6" id="KW-0547">Nucleotide-binding</keyword>
<keyword evidence="4" id="KW-0997">Cell inner membrane</keyword>
<dbReference type="InterPro" id="IPR039421">
    <property type="entry name" value="Type_1_exporter"/>
</dbReference>
<evidence type="ECO:0000313" key="14">
    <source>
        <dbReference type="EMBL" id="SQB64735.1"/>
    </source>
</evidence>
<evidence type="ECO:0000256" key="6">
    <source>
        <dbReference type="ARBA" id="ARBA00022741"/>
    </source>
</evidence>
<dbReference type="InterPro" id="IPR003593">
    <property type="entry name" value="AAA+_ATPase"/>
</dbReference>
<dbReference type="SUPFAM" id="SSF90123">
    <property type="entry name" value="ABC transporter transmembrane region"/>
    <property type="match status" value="1"/>
</dbReference>
<keyword evidence="9 11" id="KW-0472">Membrane</keyword>
<dbReference type="InterPro" id="IPR011527">
    <property type="entry name" value="ABC1_TM_dom"/>
</dbReference>
<dbReference type="GO" id="GO:0034040">
    <property type="term" value="F:ATPase-coupled lipid transmembrane transporter activity"/>
    <property type="evidence" value="ECO:0007669"/>
    <property type="project" value="TreeGrafter"/>
</dbReference>
<dbReference type="InterPro" id="IPR003439">
    <property type="entry name" value="ABC_transporter-like_ATP-bd"/>
</dbReference>
<comment type="subcellular location">
    <subcellularLocation>
        <location evidence="1">Cell inner membrane</location>
        <topology evidence="1">Multi-pass membrane protein</topology>
    </subcellularLocation>
</comment>
<dbReference type="Gene3D" id="1.20.1560.10">
    <property type="entry name" value="ABC transporter type 1, transmembrane domain"/>
    <property type="match status" value="1"/>
</dbReference>
<dbReference type="EC" id="3.6.3.-" evidence="14"/>
<dbReference type="Proteomes" id="UP000250245">
    <property type="component" value="Unassembled WGS sequence"/>
</dbReference>
<dbReference type="Pfam" id="PF00664">
    <property type="entry name" value="ABC_membrane"/>
    <property type="match status" value="1"/>
</dbReference>
<dbReference type="RefSeq" id="WP_013189433.1">
    <property type="nucleotide sequence ID" value="NZ_CP068112.1"/>
</dbReference>
<dbReference type="GO" id="GO:0140359">
    <property type="term" value="F:ABC-type transporter activity"/>
    <property type="evidence" value="ECO:0007669"/>
    <property type="project" value="InterPro"/>
</dbReference>